<dbReference type="EMBL" id="CP098611">
    <property type="protein sequence ID" value="USR92932.1"/>
    <property type="molecule type" value="Genomic_DNA"/>
</dbReference>
<evidence type="ECO:0000313" key="2">
    <source>
        <dbReference type="Proteomes" id="UP001056708"/>
    </source>
</evidence>
<dbReference type="RefSeq" id="WP_252665107.1">
    <property type="nucleotide sequence ID" value="NZ_CP098611.1"/>
</dbReference>
<protein>
    <submittedName>
        <fullName evidence="1">Uncharacterized protein</fullName>
    </submittedName>
</protein>
<name>A0ABY5AVW1_9CYAN</name>
<accession>A0ABY5AVW1</accession>
<evidence type="ECO:0000313" key="1">
    <source>
        <dbReference type="EMBL" id="USR92932.1"/>
    </source>
</evidence>
<organism evidence="1 2">
    <name type="scientific">Phormidium yuhuli AB48</name>
    <dbReference type="NCBI Taxonomy" id="2940671"/>
    <lineage>
        <taxon>Bacteria</taxon>
        <taxon>Bacillati</taxon>
        <taxon>Cyanobacteriota</taxon>
        <taxon>Cyanophyceae</taxon>
        <taxon>Oscillatoriophycideae</taxon>
        <taxon>Oscillatoriales</taxon>
        <taxon>Oscillatoriaceae</taxon>
        <taxon>Phormidium</taxon>
        <taxon>Phormidium yuhuli</taxon>
    </lineage>
</organism>
<proteinExistence type="predicted"/>
<sequence>MGQPSQGKAIATMRSLVESCLESHSISHQDYLTLSCMMLSGKGLSMEDYQTINSVFDRIQIGRIRVVYR</sequence>
<keyword evidence="2" id="KW-1185">Reference proteome</keyword>
<reference evidence="1" key="1">
    <citation type="submission" date="2022-06" db="EMBL/GenBank/DDBJ databases">
        <title>Genome sequence of Phormidium yuhuli AB48 isolated from an industrial photobioreactor environment.</title>
        <authorList>
            <person name="Qiu Y."/>
            <person name="Noonan A.J.C."/>
            <person name="Dofher K."/>
            <person name="Koch M."/>
            <person name="Kieft B."/>
            <person name="Lin X."/>
            <person name="Ziels R.M."/>
            <person name="Hallam S.J."/>
        </authorList>
    </citation>
    <scope>NUCLEOTIDE SEQUENCE</scope>
    <source>
        <strain evidence="1">AB48</strain>
    </source>
</reference>
<gene>
    <name evidence="1" type="ORF">NEA10_09530</name>
</gene>
<dbReference type="Proteomes" id="UP001056708">
    <property type="component" value="Chromosome"/>
</dbReference>